<dbReference type="InterPro" id="IPR037079">
    <property type="entry name" value="AF2212/PG0164-like_sf"/>
</dbReference>
<proteinExistence type="predicted"/>
<gene>
    <name evidence="1" type="ORF">CLV42_108247</name>
</gene>
<reference evidence="1 2" key="1">
    <citation type="submission" date="2018-03" db="EMBL/GenBank/DDBJ databases">
        <title>Genomic Encyclopedia of Archaeal and Bacterial Type Strains, Phase II (KMG-II): from individual species to whole genera.</title>
        <authorList>
            <person name="Goeker M."/>
        </authorList>
    </citation>
    <scope>NUCLEOTIDE SEQUENCE [LARGE SCALE GENOMIC DNA]</scope>
    <source>
        <strain evidence="1 2">DSM 18107</strain>
    </source>
</reference>
<dbReference type="RefSeq" id="WP_106603790.1">
    <property type="nucleotide sequence ID" value="NZ_PYGK01000008.1"/>
</dbReference>
<dbReference type="OrthoDB" id="680797at2"/>
<evidence type="ECO:0000313" key="2">
    <source>
        <dbReference type="Proteomes" id="UP000240978"/>
    </source>
</evidence>
<accession>A0A2P8G2V7</accession>
<dbReference type="Pfam" id="PF13376">
    <property type="entry name" value="OmdA"/>
    <property type="match status" value="1"/>
</dbReference>
<dbReference type="InterPro" id="IPR015018">
    <property type="entry name" value="DUF1905"/>
</dbReference>
<dbReference type="SUPFAM" id="SSF141694">
    <property type="entry name" value="AF2212/PG0164-like"/>
    <property type="match status" value="1"/>
</dbReference>
<dbReference type="AlphaFoldDB" id="A0A2P8G2V7"/>
<dbReference type="Proteomes" id="UP000240978">
    <property type="component" value="Unassembled WGS sequence"/>
</dbReference>
<dbReference type="EMBL" id="PYGK01000008">
    <property type="protein sequence ID" value="PSL28328.1"/>
    <property type="molecule type" value="Genomic_DNA"/>
</dbReference>
<protein>
    <submittedName>
        <fullName evidence="1">Bacteriocin resistance YdeI/OmpD-like protein</fullName>
    </submittedName>
</protein>
<dbReference type="Gene3D" id="2.40.30.100">
    <property type="entry name" value="AF2212/PG0164-like"/>
    <property type="match status" value="1"/>
</dbReference>
<sequence length="168" mass="18862">MVKYTATMLKFDKQGEKTGWTYIVIPEDIAQQLKPGNRKSFRVKGKLDKHPVEAIALMPMGDGSFIMAVNAEMRKAIAKRAGAQLVVQIEEDDNPDPVSSPELMECLEDEPDALAFFNSLAKGHRNYFMKWIESAKTEPTKAKRIAQAVTALARKQDYPTMMRANKGK</sequence>
<dbReference type="Pfam" id="PF08922">
    <property type="entry name" value="DUF1905"/>
    <property type="match status" value="1"/>
</dbReference>
<comment type="caution">
    <text evidence="1">The sequence shown here is derived from an EMBL/GenBank/DDBJ whole genome shotgun (WGS) entry which is preliminary data.</text>
</comment>
<name>A0A2P8G2V7_9BACT</name>
<keyword evidence="2" id="KW-1185">Reference proteome</keyword>
<organism evidence="1 2">
    <name type="scientific">Chitinophaga ginsengisoli</name>
    <dbReference type="NCBI Taxonomy" id="363837"/>
    <lineage>
        <taxon>Bacteria</taxon>
        <taxon>Pseudomonadati</taxon>
        <taxon>Bacteroidota</taxon>
        <taxon>Chitinophagia</taxon>
        <taxon>Chitinophagales</taxon>
        <taxon>Chitinophagaceae</taxon>
        <taxon>Chitinophaga</taxon>
    </lineage>
</organism>
<evidence type="ECO:0000313" key="1">
    <source>
        <dbReference type="EMBL" id="PSL28328.1"/>
    </source>
</evidence>